<dbReference type="EMBL" id="GGLE01002213">
    <property type="protein sequence ID" value="MBY06339.1"/>
    <property type="molecule type" value="Transcribed_RNA"/>
</dbReference>
<dbReference type="SMART" id="SM00360">
    <property type="entry name" value="RRM"/>
    <property type="match status" value="4"/>
</dbReference>
<keyword evidence="3 5" id="KW-0694">RNA-binding</keyword>
<dbReference type="CDD" id="cd12415">
    <property type="entry name" value="RRM3_RBM28_like"/>
    <property type="match status" value="1"/>
</dbReference>
<dbReference type="GO" id="GO:0003729">
    <property type="term" value="F:mRNA binding"/>
    <property type="evidence" value="ECO:0007669"/>
    <property type="project" value="TreeGrafter"/>
</dbReference>
<dbReference type="CDD" id="cd12416">
    <property type="entry name" value="RRM4_RBM28_like"/>
    <property type="match status" value="1"/>
</dbReference>
<reference evidence="8" key="1">
    <citation type="submission" date="2018-03" db="EMBL/GenBank/DDBJ databases">
        <title>The relapsing fever spirochete Borrelia turicatae persists in the highly oxidative environment of its soft-bodied tick vector.</title>
        <authorList>
            <person name="Bourret T.J."/>
            <person name="Boyle W.K."/>
            <person name="Valenzuela J.G."/>
            <person name="Oliveira F."/>
            <person name="Lopez J.E."/>
        </authorList>
    </citation>
    <scope>NUCLEOTIDE SEQUENCE</scope>
    <source>
        <strain evidence="8">Kansas strain/isolate</strain>
        <tissue evidence="8">Salivary glands</tissue>
    </source>
</reference>
<dbReference type="GO" id="GO:0005730">
    <property type="term" value="C:nucleolus"/>
    <property type="evidence" value="ECO:0007669"/>
    <property type="project" value="TreeGrafter"/>
</dbReference>
<feature type="compositionally biased region" description="Basic and acidic residues" evidence="6">
    <location>
        <begin position="94"/>
        <end position="113"/>
    </location>
</feature>
<dbReference type="PROSITE" id="PS50102">
    <property type="entry name" value="RRM"/>
    <property type="match status" value="4"/>
</dbReference>
<dbReference type="InterPro" id="IPR051945">
    <property type="entry name" value="RRM_MRD1_RNA_proc_ribogen"/>
</dbReference>
<dbReference type="InterPro" id="IPR000504">
    <property type="entry name" value="RRM_dom"/>
</dbReference>
<evidence type="ECO:0000313" key="8">
    <source>
        <dbReference type="EMBL" id="MBY06339.1"/>
    </source>
</evidence>
<feature type="region of interest" description="Disordered" evidence="6">
    <location>
        <begin position="94"/>
        <end position="115"/>
    </location>
</feature>
<evidence type="ECO:0000256" key="6">
    <source>
        <dbReference type="SAM" id="MobiDB-lite"/>
    </source>
</evidence>
<evidence type="ECO:0000256" key="2">
    <source>
        <dbReference type="ARBA" id="ARBA00022737"/>
    </source>
</evidence>
<dbReference type="SMART" id="SM00361">
    <property type="entry name" value="RRM_1"/>
    <property type="match status" value="2"/>
</dbReference>
<dbReference type="SUPFAM" id="SSF54928">
    <property type="entry name" value="RNA-binding domain, RBD"/>
    <property type="match status" value="4"/>
</dbReference>
<organism evidence="8">
    <name type="scientific">Ornithodoros turicata</name>
    <dbReference type="NCBI Taxonomy" id="34597"/>
    <lineage>
        <taxon>Eukaryota</taxon>
        <taxon>Metazoa</taxon>
        <taxon>Ecdysozoa</taxon>
        <taxon>Arthropoda</taxon>
        <taxon>Chelicerata</taxon>
        <taxon>Arachnida</taxon>
        <taxon>Acari</taxon>
        <taxon>Parasitiformes</taxon>
        <taxon>Ixodida</taxon>
        <taxon>Ixodoidea</taxon>
        <taxon>Argasidae</taxon>
        <taxon>Ornithodorinae</taxon>
        <taxon>Ornithodoros</taxon>
    </lineage>
</organism>
<evidence type="ECO:0000256" key="4">
    <source>
        <dbReference type="ARBA" id="ARBA00023242"/>
    </source>
</evidence>
<comment type="subcellular location">
    <subcellularLocation>
        <location evidence="1">Nucleus</location>
    </subcellularLocation>
</comment>
<feature type="region of interest" description="Disordered" evidence="6">
    <location>
        <begin position="202"/>
        <end position="290"/>
    </location>
</feature>
<dbReference type="FunFam" id="3.30.70.330:FF:000182">
    <property type="entry name" value="RNA-binding motif protein 28"/>
    <property type="match status" value="1"/>
</dbReference>
<dbReference type="Pfam" id="PF00076">
    <property type="entry name" value="RRM_1"/>
    <property type="match status" value="4"/>
</dbReference>
<dbReference type="AlphaFoldDB" id="A0A2R5LA22"/>
<feature type="domain" description="RRM" evidence="7">
    <location>
        <begin position="447"/>
        <end position="545"/>
    </location>
</feature>
<feature type="compositionally biased region" description="Basic and acidic residues" evidence="6">
    <location>
        <begin position="202"/>
        <end position="216"/>
    </location>
</feature>
<name>A0A2R5LA22_9ACAR</name>
<evidence type="ECO:0000259" key="7">
    <source>
        <dbReference type="PROSITE" id="PS50102"/>
    </source>
</evidence>
<dbReference type="InterPro" id="IPR003954">
    <property type="entry name" value="RRM_euk-type"/>
</dbReference>
<evidence type="ECO:0000256" key="5">
    <source>
        <dbReference type="PROSITE-ProRule" id="PRU00176"/>
    </source>
</evidence>
<dbReference type="InterPro" id="IPR012677">
    <property type="entry name" value="Nucleotide-bd_a/b_plait_sf"/>
</dbReference>
<feature type="compositionally biased region" description="Acidic residues" evidence="6">
    <location>
        <begin position="240"/>
        <end position="280"/>
    </location>
</feature>
<keyword evidence="4" id="KW-0539">Nucleus</keyword>
<feature type="domain" description="RRM" evidence="7">
    <location>
        <begin position="10"/>
        <end position="87"/>
    </location>
</feature>
<dbReference type="CDD" id="cd12414">
    <property type="entry name" value="RRM2_RBM28_like"/>
    <property type="match status" value="1"/>
</dbReference>
<dbReference type="Gene3D" id="3.30.70.330">
    <property type="match status" value="4"/>
</dbReference>
<accession>A0A2R5LA22</accession>
<evidence type="ECO:0000256" key="3">
    <source>
        <dbReference type="ARBA" id="ARBA00022884"/>
    </source>
</evidence>
<evidence type="ECO:0000256" key="1">
    <source>
        <dbReference type="ARBA" id="ARBA00004123"/>
    </source>
</evidence>
<feature type="domain" description="RRM" evidence="7">
    <location>
        <begin position="297"/>
        <end position="378"/>
    </location>
</feature>
<feature type="region of interest" description="Disordered" evidence="6">
    <location>
        <begin position="550"/>
        <end position="671"/>
    </location>
</feature>
<protein>
    <submittedName>
        <fullName evidence="8">Putative rna-binding protein 28 isoform x1</fullName>
    </submittedName>
</protein>
<proteinExistence type="predicted"/>
<feature type="compositionally biased region" description="Basic residues" evidence="6">
    <location>
        <begin position="662"/>
        <end position="671"/>
    </location>
</feature>
<sequence length="671" mass="75328">MAAPMNTAPCTLLVRNIPQDVTNNELQQVFGEIGPTKRCFIVRDKLNPKVFKGIGYVTFAVRDDAEAALKRTIKLRDNALSVKIAPHKFSRPVDKTIEEEKKPQRKLSKEEKKAKRKRKARLIVHNLSFKADEDILQETFGKYGRISEITIPKRPDGKMRGFAFVQFVQTKDAIKAINGLNATSIAGRPVAVDFSLPKSKFESIRSKSQEQGTKSDSEDDASDECDDQDENDRGTKQDDSASDSEEEDEDDDDDIERGDSEDSERESEGDEESDDESDDENEKRETNRFAKPRNLGSTVFVRNLPFTVQQEEFQKVMEAYGTCKYCLLCTDPATDHPKGTAFVCYTQDESAKKCIEAAGTSEGIALEGRRLTVTRALSREELEEKTKADKKKEKKDRRNLYLAREGLVRPGTEGAHNVSAQDMAKRARLQARKKKLLQNLHYFVSQTRLSVHNLPPSVDDRKLRTLFLRHAPQGARVTEARVMRNLQTATAESKGFGFVTFTKHEDALAALREVNNNPDVFGPKRRPIVEFCLENRAVLVAKERRLQRSKQKAKEIQAEQAGQPAPDSGAGAVERKPFMGTLANRKMKGLPTHVGAKVRTKKGRKKSVVQKKGKSDGKGRQFKRQKGKNVQSAHKNPDAFGQTVEKHKRKLEAAGGSGGGGGKRRKKWFQK</sequence>
<feature type="compositionally biased region" description="Acidic residues" evidence="6">
    <location>
        <begin position="217"/>
        <end position="230"/>
    </location>
</feature>
<keyword evidence="2" id="KW-0677">Repeat</keyword>
<dbReference type="InterPro" id="IPR035979">
    <property type="entry name" value="RBD_domain_sf"/>
</dbReference>
<dbReference type="PANTHER" id="PTHR48039">
    <property type="entry name" value="RNA-BINDING MOTIF PROTEIN 14B"/>
    <property type="match status" value="1"/>
</dbReference>
<feature type="domain" description="RRM" evidence="7">
    <location>
        <begin position="120"/>
        <end position="197"/>
    </location>
</feature>
<dbReference type="PANTHER" id="PTHR48039:SF5">
    <property type="entry name" value="RNA-BINDING PROTEIN 28"/>
    <property type="match status" value="1"/>
</dbReference>
<feature type="compositionally biased region" description="Basic residues" evidence="6">
    <location>
        <begin position="596"/>
        <end position="612"/>
    </location>
</feature>